<feature type="compositionally biased region" description="Basic residues" evidence="4">
    <location>
        <begin position="554"/>
        <end position="563"/>
    </location>
</feature>
<feature type="region of interest" description="Disordered" evidence="4">
    <location>
        <begin position="39"/>
        <end position="380"/>
    </location>
</feature>
<sequence>MTSNSQAPSKDAILKYVMKKKAEEEAAKERRFQEMLNPYKKFNKKGEPDEEFLKSQKKRERILKKKEEAQRKLQQKADEERVRKQNEELNRLKKQQDELRAMEDRKRQEKIRKQAISGKPVDKKMKEYLEKIKAQKEAEKAGKTAADKKREERRQLEERIYASSKSKSSQKTKIDLKEEKDREKRILENMRKQQSKSINSNPSRPKNDEYIPSKKSTVPSKPVTPSSSVTSSTLSSTLVSNKIPKKKPRVGEYSPTRPSIISKSHNGNRKVEEYVPSKVNSAKEQKGVNTKSRSDTERSKPTPQYIPSPKSKLLKSAKSDNGILENGHKIKPRSELFGGDPISRTSSNTNQPPKKKLRPADTKQPSTRDSTKIDRDALREKERLLKERELQAARELELQKARNKELEEQLAKERELARLRAERERDRERELARLKEIKKRRPVASNKILPPIGLTYRRSMNYQPVSYDDEEDEEDEDMRDFIDDGDDLEAQKSDVSHYIREIFGYDKRKYAMIDDDDIEEATFAQQMKEEMESAKAGLLEDLEDMRKEQEEKRRMAKLKKKRHLIDDSDED</sequence>
<dbReference type="OMA" id="KYAMIDD"/>
<feature type="coiled-coil region" evidence="3">
    <location>
        <begin position="389"/>
        <end position="440"/>
    </location>
</feature>
<evidence type="ECO:0000313" key="5">
    <source>
        <dbReference type="EnsemblMetazoa" id="tetur12g02880.1"/>
    </source>
</evidence>
<dbReference type="HOGENOM" id="CLU_477635_0_0_1"/>
<dbReference type="PANTHER" id="PTHR22691:SF8">
    <property type="entry name" value="PROTEIN SPT2 HOMOLOG"/>
    <property type="match status" value="1"/>
</dbReference>
<dbReference type="GO" id="GO:0003677">
    <property type="term" value="F:DNA binding"/>
    <property type="evidence" value="ECO:0007669"/>
    <property type="project" value="TreeGrafter"/>
</dbReference>
<dbReference type="GO" id="GO:0006334">
    <property type="term" value="P:nucleosome assembly"/>
    <property type="evidence" value="ECO:0007669"/>
    <property type="project" value="TreeGrafter"/>
</dbReference>
<comment type="similarity">
    <text evidence="1">Belongs to the SPT2 family.</text>
</comment>
<dbReference type="EMBL" id="CAEY01000114">
    <property type="status" value="NOT_ANNOTATED_CDS"/>
    <property type="molecule type" value="Genomic_DNA"/>
</dbReference>
<dbReference type="Proteomes" id="UP000015104">
    <property type="component" value="Unassembled WGS sequence"/>
</dbReference>
<protein>
    <submittedName>
        <fullName evidence="5">Uncharacterized protein</fullName>
    </submittedName>
</protein>
<keyword evidence="2 3" id="KW-0175">Coiled coil</keyword>
<evidence type="ECO:0000256" key="3">
    <source>
        <dbReference type="SAM" id="Coils"/>
    </source>
</evidence>
<feature type="compositionally biased region" description="Basic and acidic residues" evidence="4">
    <location>
        <begin position="369"/>
        <end position="380"/>
    </location>
</feature>
<evidence type="ECO:0000256" key="1">
    <source>
        <dbReference type="ARBA" id="ARBA00006461"/>
    </source>
</evidence>
<feature type="compositionally biased region" description="Basic and acidic residues" evidence="4">
    <location>
        <begin position="172"/>
        <end position="191"/>
    </location>
</feature>
<dbReference type="STRING" id="32264.T1KIX2"/>
<dbReference type="AlphaFoldDB" id="T1KIX2"/>
<feature type="compositionally biased region" description="Basic and acidic residues" evidence="4">
    <location>
        <begin position="120"/>
        <end position="160"/>
    </location>
</feature>
<feature type="compositionally biased region" description="Polar residues" evidence="4">
    <location>
        <begin position="195"/>
        <end position="204"/>
    </location>
</feature>
<reference evidence="6" key="1">
    <citation type="submission" date="2011-08" db="EMBL/GenBank/DDBJ databases">
        <authorList>
            <person name="Rombauts S."/>
        </authorList>
    </citation>
    <scope>NUCLEOTIDE SEQUENCE</scope>
    <source>
        <strain evidence="6">London</strain>
    </source>
</reference>
<evidence type="ECO:0000256" key="4">
    <source>
        <dbReference type="SAM" id="MobiDB-lite"/>
    </source>
</evidence>
<reference evidence="5" key="2">
    <citation type="submission" date="2015-06" db="UniProtKB">
        <authorList>
            <consortium name="EnsemblMetazoa"/>
        </authorList>
    </citation>
    <scope>IDENTIFICATION</scope>
</reference>
<dbReference type="SMART" id="SM00784">
    <property type="entry name" value="SPT2"/>
    <property type="match status" value="1"/>
</dbReference>
<dbReference type="GO" id="GO:0005730">
    <property type="term" value="C:nucleolus"/>
    <property type="evidence" value="ECO:0007669"/>
    <property type="project" value="TreeGrafter"/>
</dbReference>
<evidence type="ECO:0000256" key="2">
    <source>
        <dbReference type="ARBA" id="ARBA00023054"/>
    </source>
</evidence>
<dbReference type="GO" id="GO:0042393">
    <property type="term" value="F:histone binding"/>
    <property type="evidence" value="ECO:0007669"/>
    <property type="project" value="TreeGrafter"/>
</dbReference>
<feature type="compositionally biased region" description="Basic and acidic residues" evidence="4">
    <location>
        <begin position="44"/>
        <end position="54"/>
    </location>
</feature>
<feature type="compositionally biased region" description="Low complexity" evidence="4">
    <location>
        <begin position="213"/>
        <end position="240"/>
    </location>
</feature>
<organism evidence="5 6">
    <name type="scientific">Tetranychus urticae</name>
    <name type="common">Two-spotted spider mite</name>
    <dbReference type="NCBI Taxonomy" id="32264"/>
    <lineage>
        <taxon>Eukaryota</taxon>
        <taxon>Metazoa</taxon>
        <taxon>Ecdysozoa</taxon>
        <taxon>Arthropoda</taxon>
        <taxon>Chelicerata</taxon>
        <taxon>Arachnida</taxon>
        <taxon>Acari</taxon>
        <taxon>Acariformes</taxon>
        <taxon>Trombidiformes</taxon>
        <taxon>Prostigmata</taxon>
        <taxon>Eleutherengona</taxon>
        <taxon>Raphignathae</taxon>
        <taxon>Tetranychoidea</taxon>
        <taxon>Tetranychidae</taxon>
        <taxon>Tetranychus</taxon>
    </lineage>
</organism>
<dbReference type="GO" id="GO:0006360">
    <property type="term" value="P:transcription by RNA polymerase I"/>
    <property type="evidence" value="ECO:0007669"/>
    <property type="project" value="TreeGrafter"/>
</dbReference>
<dbReference type="OrthoDB" id="6517016at2759"/>
<feature type="compositionally biased region" description="Basic and acidic residues" evidence="4">
    <location>
        <begin position="269"/>
        <end position="300"/>
    </location>
</feature>
<dbReference type="KEGG" id="tut:107364627"/>
<dbReference type="Pfam" id="PF08243">
    <property type="entry name" value="SPT2"/>
    <property type="match status" value="1"/>
</dbReference>
<keyword evidence="6" id="KW-1185">Reference proteome</keyword>
<evidence type="ECO:0000313" key="6">
    <source>
        <dbReference type="Proteomes" id="UP000015104"/>
    </source>
</evidence>
<feature type="compositionally biased region" description="Polar residues" evidence="4">
    <location>
        <begin position="343"/>
        <end position="352"/>
    </location>
</feature>
<feature type="compositionally biased region" description="Basic and acidic residues" evidence="4">
    <location>
        <begin position="544"/>
        <end position="553"/>
    </location>
</feature>
<accession>T1KIX2</accession>
<dbReference type="EnsemblMetazoa" id="tetur12g02880.1">
    <property type="protein sequence ID" value="tetur12g02880.1"/>
    <property type="gene ID" value="tetur12g02880"/>
</dbReference>
<dbReference type="eggNOG" id="ENOG502QWHS">
    <property type="taxonomic scope" value="Eukaryota"/>
</dbReference>
<gene>
    <name evidence="5" type="primary">107364627</name>
</gene>
<feature type="region of interest" description="Disordered" evidence="4">
    <location>
        <begin position="536"/>
        <end position="571"/>
    </location>
</feature>
<dbReference type="InterPro" id="IPR013256">
    <property type="entry name" value="Chromatin_SPT2"/>
</dbReference>
<feature type="compositionally biased region" description="Basic and acidic residues" evidence="4">
    <location>
        <begin position="65"/>
        <end position="107"/>
    </location>
</feature>
<feature type="compositionally biased region" description="Low complexity" evidence="4">
    <location>
        <begin position="307"/>
        <end position="316"/>
    </location>
</feature>
<feature type="compositionally biased region" description="Polar residues" evidence="4">
    <location>
        <begin position="256"/>
        <end position="265"/>
    </location>
</feature>
<dbReference type="PANTHER" id="PTHR22691">
    <property type="entry name" value="YEAST SPT2-RELATED"/>
    <property type="match status" value="1"/>
</dbReference>
<name>T1KIX2_TETUR</name>
<feature type="compositionally biased region" description="Basic residues" evidence="4">
    <location>
        <begin position="55"/>
        <end position="64"/>
    </location>
</feature>
<proteinExistence type="inferred from homology"/>